<feature type="region of interest" description="Disordered" evidence="17">
    <location>
        <begin position="3336"/>
        <end position="3361"/>
    </location>
</feature>
<dbReference type="CDD" id="cd03232">
    <property type="entry name" value="ABCG_PDR_domain2"/>
    <property type="match status" value="1"/>
</dbReference>
<evidence type="ECO:0000256" key="2">
    <source>
        <dbReference type="ARBA" id="ARBA00006012"/>
    </source>
</evidence>
<dbReference type="InterPro" id="IPR014043">
    <property type="entry name" value="Acyl_transferase_dom"/>
</dbReference>
<dbReference type="FunFam" id="3.40.50.300:FF:000054">
    <property type="entry name" value="ABC multidrug transporter atrF"/>
    <property type="match status" value="1"/>
</dbReference>
<dbReference type="Gene3D" id="3.40.50.300">
    <property type="entry name" value="P-loop containing nucleotide triphosphate hydrolases"/>
    <property type="match status" value="2"/>
</dbReference>
<accession>A0A1V6Q5Z3</accession>
<evidence type="ECO:0000256" key="9">
    <source>
        <dbReference type="ARBA" id="ARBA00022692"/>
    </source>
</evidence>
<dbReference type="InterPro" id="IPR003439">
    <property type="entry name" value="ABC_transporter-like_ATP-bd"/>
</dbReference>
<sequence length="4004" mass="440972">MSNFPSLISFGSLSTKPSVEELGELRDFLLKYEHFGLVKEAISELPGLWKTLLANDAALEPLNGLAAAECLAAWVSTREAISTNDAPWGNILSLPLTIASHLCDYLRYVRETGSSHSILLEHIAKAAGVQGFCAGLLSALAIATSTDEKSVGVNGALSVRVAFAIGAYVDLDSLKHGSTSCLGVRWKSPNSVVDLQNILKRYDQAYISVIRSATEATITVPSSTNPELSRTLSKFGICVIDTGLRGRYHTSAHRGVPEKVIQSCTQHARVGSRKQHDVRSDSDGQILSQHNGLMAASREILVTCSNWNLALSKTASRLSEMREVAFALAIGTDTVLSSLSRNVKIVGLSSRCKTEAASEPAESLQDYPAHSIAITGMSCKLPGADSPNEFWELLLKGTSMVEHVPPERWLETVSSRGSRTKEKPWGNFMRDVDAFDHKFFNKSAREAASMDPQQRLLLQGAYEAMESAGYFSPSLHSRAHDIGCYLGLCAVEYDANVASHSPNAFSTLGTLRAFLSGKISHFFGWTGPSLTFDTACSSSAVAIHTACRALQTNECTQALAGGVSLFTSPYLYENLSASHFLSPTGASKPFDAKADGYCRGEGFGLVVLKKLSAAVADGDNILAVIGSSAVNQNDNSVPITVPNASSQETLYRKAAQQAGIQSHQVSFVESHGTGTSVGDPIEMESIRNAFGGPQRQNHLVVSSVKGNIGHLEGASGVAGLIKAILQLEHRTAVRQASFQSLNPRISPLGPDRITVPTANLSLQDDLLTACVNNYGAAGSNCALIIAQPPRISERPTDLVSLSKYPILIAANSEVSLEKYCRALKEDLQNQPDKRPLISSVAFHLARRHNGSLPYMYTTAVSDTKNLETQLIRQLSGSPSSIHQRPSRPSMILVCGGQVRKYVGLSQHLWDKFTLLRMYLDACDKIVRSMGYPGIYPAIFQSEPIADIVTLHSALFALQYASAKAWVDCGLAIDAVIGHSLGQLTALSVSGILSLEDGLKFVAGRASLIKTHWGTEAGSMILVEADQETLSNIRHSLEVACYNGHSSHVLVGDKASMNEFEEIITRKSLKYKRLQVTNGFHSKFTEPLIAPLRKLASTLHFNKPAIPIETCSDGSSWLDPNADCLAEHTRKPVFFAQAAQRLASTRGICTWLEAGSESGVASMARRALDSSTSKAHTFLPISLSKPSDVDLIVDTTIQLWKVGHTSQFWAFHRVQSNQYHPLRVPPYQWEKNKHWLELLPPSPSTAAGQSSVSAAPEPRAPHLVSQIEQHDEEFIFKIDPLCKEYQEFVSGHVIAGSPLCPATVYMEIVARACKMLVPWKPTLLLGFSQLQIYSPLGMAADRNITMILRVRSEGSWEFNIMSYAGNTEQSKKVSHTSGIIELQSNAGTVEREFSRYERLICPETVEKLYEDADSESVRGSMLYQVFSRVVQYSGPYRGLKSVAAKMGHIAGKVTSSPEFISDTVIAHPAVVDSWMQIAGIHANGIRPCPEDEVYVFTKLERMQFGPEFTKPSPTFPSSWIIFSNLVPTESKELLNDIFVFDADSKRLVVLILGAQFNNVRLSTLQKVLSRLNTEPRDVHQTPNHSQQTTILTPSSSATDCRAPLLPAPEPDVSRSGPPVDRDDVLNNVCACLERVAEIPRLDIKGNASMDDLGIDSLMMMEVISELSSHCNIELPIKDMEQLTTLDSLVNYIQNKEWGVQRGDDSSSDISTTVISQPTSPSIDTPDTTPNSEVPPPCDRHDSQRIEQLASLLQGVLDTPSAPSGDANLAQMGLDSLQAIELGNEIEKVFSVSIDMHQLDDTSTFQDLARMAGLVQKCLQNSAGSSGTAGGHSNSQRHQEDPPQQSGAVDVRETFDKIRYDFDELAKEEGFANFWRDVHPDQNRLVLAYTANSFRKLGADLAYIPAGQVVPEMPILEKYKPLLERMHTILAGGGYIDGEQSLGYKRTSKPFVLDAPQTLLMGIISDFPLHASEHQLLDVTGSQLAECLTGKIDPLALLFANKKTRQIVAEVYDQAPMCRATTRLVERFMARAFPPSNKGEVFHFLEVGGGTGGTTRFLVENLTRRGVKFTYTFTDISSALVESVKKVLAGHDCMRYATLDVEKDPPLQFKGKYHAIISTNCIHATRNATASLENLRRMLLADGVLALVEFTNGLYWFDLVYGLLDGWWIFDDGRRHALADVSFWERSLTAAGFNHVKWTDGDTAESRTLRLICGFNSTSDSGKKGHLSKRAGIALETVTWKRTNGLELCADIYYPSPEAKDTVRSGRPIALLFHGGGHVLLTRKDIHMKHIKTLLDRGFLPISVDYRLCPEVNLSQGPMTDACDALAWAKSQLPDLDRARSDVHLDSNRVAAIGWSSGGQLAMTLAYTAPKRGLQPPNTVLAFYCPSNFEADCWKSPIYPRSIPEASDTEYNLLEGVYDSPTTGYKPAPTSGGQMSLTDPRWRIVIHYNWKAQLVPVLVRGLPSKAQATPNSMHAKNSEDWKQLPMPPVEEIRAVSPYAQILRGQYRTPTFLVHGDNDELIPWQQSRDTVQALVSQNVEAGFAAPHGAGHAFDLWPDEDPQETGWPAVNDAYDFVCRHVLHTKTSYMGMDQSVNNLSEALRDASKPPANSETSTLADQHPTEQQSAEAVKDKWRLTSTVKSFHEREAASGLGDRKLGVTWQGLTVKAKSQDAAVNENVFSQFNLSRLVQKSRRKPMLKTIVSNSHGCVRPGEMLLVLGRPGAGCTTLLRALSNRREGYESIEGNVHYGTMTHDQAARYRSQIVMNTEEELFFPTLTVGRAIDFASRLKVPYQRPDGLSQEAYQQEMKDFLLDSMGIAHTADTKVGNEFVRGVSGGERKRVSIIEALATRGSVFCWDNSTRGLDASSALEWAKAIRALTDEFGLASIVTLYQAGNGIYELFDKIMVLDQGEQIYYGPTAVARKSMEDLGFVCADGANVADFLTGVTVPTERQIRPGYEHRYPRDALAIRKAYEESPTHGIMTKEYDYPASHTAKENTEAFQRTIDLERHASLPKQSSLTTSFPNQVRACVLRQYQILWGDKSTFIIKQVSTLVQALVAGSLFYNASPDSSGLFIKGGALFFSLLFNSLMSMSEVVDSFTGRPVLLKHKSFALFHPSAFCIAQIAADIPVIIFQISIFSIVIYFMVGLTMSASAFFTYWIVLFAGTMCMTAMFRAVGAAFDSFDAASKVSGFLISALVMYTGYMIQKPKMHPWFVWIFWIDPLSYAFESLMGTEFHGKTIDCVANNLVPNGPGYNDSTYQSCAGVGGAPTGAVSLTGDQYLASLSYNHSHVWRNLGIVFAWWALFVAITVVSTSRWRDRSNGASLLIPRERLAVHKKFNSDEESQLKATQPVLEADKKESTEGSGLADKQLIRNTSIFTWKNLSYTVSTPSGDRVLLDNIYGWVKPGMLGALMGSSGAGKTTLLDVLAQRKTEGTIRGSIMVDGRPLPVSFQRSAGYCEQLDVHEPFATVREALEFSALLRQPRDIPEKDKLAYVDTIIDLLELHDIANTLVGKVGAGLNVEQRKRVTIGVELVSKPSILIFLDEPTSGLDGQSAYNTVRFLRKLADVGQAVLVTIHQPSAQLFSQFDTLLLLARGGKMVYFGDIGTGGQTVKDYFGRYGAPCLPGVNPAEYMIDVVSGQLSQGKDWNKTWLNSPEHARRHAELEELIADAASKEPGTKDDGNEFAMPIWAQTKIVTKRMNTALYRNTDYINNKLMLHVFSALFNGFSFWMVGDSVNDLQLRLFTIFNFVFVAAGVINQLQPLFIERRDIYDTREKKSRMYSWKAFVTALIVSEFPYLCVCGILYFVCWYYTVGFTSASNKAGATFFVMLMYEFLYTGIGQFIAAYAPNAVFASLANPLLLGVLVSFCGVMVPYAAIQPFWRYWMYYLNPFNYLMGSMLVFDIFDTTVTCSDGEFAKFDPPAGQTCADYLASFLEGMGSRSNLVNPDATSECRVCEYRTGADYLYTINLKDYYYGWRNTAIVVIFVFSSYALVYLMMKLRTKASKKAE</sequence>
<dbReference type="InterPro" id="IPR043926">
    <property type="entry name" value="ABCG_dom"/>
</dbReference>
<dbReference type="InterPro" id="IPR013525">
    <property type="entry name" value="ABC2_TM"/>
</dbReference>
<dbReference type="PROSITE" id="PS00606">
    <property type="entry name" value="KS3_1"/>
    <property type="match status" value="1"/>
</dbReference>
<feature type="compositionally biased region" description="Polar residues" evidence="17">
    <location>
        <begin position="2605"/>
        <end position="2624"/>
    </location>
</feature>
<dbReference type="InterPro" id="IPR016035">
    <property type="entry name" value="Acyl_Trfase/lysoPLipase"/>
</dbReference>
<dbReference type="Pfam" id="PF02801">
    <property type="entry name" value="Ketoacyl-synt_C"/>
    <property type="match status" value="1"/>
</dbReference>
<dbReference type="InterPro" id="IPR049900">
    <property type="entry name" value="PKS_mFAS_DH"/>
</dbReference>
<dbReference type="Pfam" id="PF19055">
    <property type="entry name" value="ABC2_membrane_7"/>
    <property type="match status" value="1"/>
</dbReference>
<keyword evidence="13 18" id="KW-0472">Membrane</keyword>
<dbReference type="Pfam" id="PF06422">
    <property type="entry name" value="PDR_CDR"/>
    <property type="match status" value="1"/>
</dbReference>
<keyword evidence="6" id="KW-0597">Phosphoprotein</keyword>
<dbReference type="InterPro" id="IPR020841">
    <property type="entry name" value="PKS_Beta-ketoAc_synthase_dom"/>
</dbReference>
<dbReference type="SMART" id="SM00823">
    <property type="entry name" value="PKS_PP"/>
    <property type="match status" value="2"/>
</dbReference>
<dbReference type="Pfam" id="PF08242">
    <property type="entry name" value="Methyltransf_12"/>
    <property type="match status" value="1"/>
</dbReference>
<dbReference type="SUPFAM" id="SSF52151">
    <property type="entry name" value="FabD/lysophospholipase-like"/>
    <property type="match status" value="1"/>
</dbReference>
<dbReference type="GO" id="GO:0016887">
    <property type="term" value="F:ATP hydrolysis activity"/>
    <property type="evidence" value="ECO:0007669"/>
    <property type="project" value="InterPro"/>
</dbReference>
<evidence type="ECO:0008006" key="25">
    <source>
        <dbReference type="Google" id="ProtNLM"/>
    </source>
</evidence>
<feature type="transmembrane region" description="Helical" evidence="18">
    <location>
        <begin position="3820"/>
        <end position="3843"/>
    </location>
</feature>
<feature type="region of interest" description="C-terminal hotdog fold" evidence="16">
    <location>
        <begin position="1413"/>
        <end position="1564"/>
    </location>
</feature>
<dbReference type="GO" id="GO:0030639">
    <property type="term" value="P:polyketide biosynthetic process"/>
    <property type="evidence" value="ECO:0007669"/>
    <property type="project" value="UniProtKB-ARBA"/>
</dbReference>
<comment type="subcellular location">
    <subcellularLocation>
        <location evidence="1">Cell membrane</location>
        <topology evidence="1">Multi-pass membrane protein</topology>
    </subcellularLocation>
</comment>
<dbReference type="InterPro" id="IPR034003">
    <property type="entry name" value="ABCG_PDR_2"/>
</dbReference>
<dbReference type="InterPro" id="IPR016036">
    <property type="entry name" value="Malonyl_transacylase_ACP-bd"/>
</dbReference>
<evidence type="ECO:0000256" key="11">
    <source>
        <dbReference type="ARBA" id="ARBA00022840"/>
    </source>
</evidence>
<evidence type="ECO:0000256" key="13">
    <source>
        <dbReference type="ARBA" id="ARBA00023136"/>
    </source>
</evidence>
<dbReference type="SMART" id="SM00827">
    <property type="entry name" value="PKS_AT"/>
    <property type="match status" value="1"/>
</dbReference>
<feature type="region of interest" description="N-terminal hotdog fold" evidence="16">
    <location>
        <begin position="1259"/>
        <end position="1386"/>
    </location>
</feature>
<evidence type="ECO:0000256" key="6">
    <source>
        <dbReference type="ARBA" id="ARBA00022553"/>
    </source>
</evidence>
<dbReference type="PROSITE" id="PS52019">
    <property type="entry name" value="PKS_MFAS_DH"/>
    <property type="match status" value="1"/>
</dbReference>
<evidence type="ECO:0000256" key="1">
    <source>
        <dbReference type="ARBA" id="ARBA00004651"/>
    </source>
</evidence>
<name>A0A1V6Q5Z3_9EURO</name>
<feature type="region of interest" description="Disordered" evidence="17">
    <location>
        <begin position="1698"/>
        <end position="1740"/>
    </location>
</feature>
<evidence type="ECO:0000256" key="16">
    <source>
        <dbReference type="PROSITE-ProRule" id="PRU01363"/>
    </source>
</evidence>
<feature type="transmembrane region" description="Helical" evidence="18">
    <location>
        <begin position="3185"/>
        <end position="3202"/>
    </location>
</feature>
<keyword evidence="12 18" id="KW-1133">Transmembrane helix</keyword>
<dbReference type="GO" id="GO:0017000">
    <property type="term" value="P:antibiotic biosynthetic process"/>
    <property type="evidence" value="ECO:0007669"/>
    <property type="project" value="UniProtKB-ARBA"/>
</dbReference>
<dbReference type="InterPro" id="IPR009081">
    <property type="entry name" value="PP-bd_ACP"/>
</dbReference>
<dbReference type="Pfam" id="PF16073">
    <property type="entry name" value="SAT"/>
    <property type="match status" value="1"/>
</dbReference>
<dbReference type="SUPFAM" id="SSF47336">
    <property type="entry name" value="ACP-like"/>
    <property type="match status" value="2"/>
</dbReference>
<evidence type="ECO:0000256" key="14">
    <source>
        <dbReference type="ARBA" id="ARBA00023180"/>
    </source>
</evidence>
<evidence type="ECO:0000256" key="5">
    <source>
        <dbReference type="ARBA" id="ARBA00022475"/>
    </source>
</evidence>
<feature type="transmembrane region" description="Helical" evidence="18">
    <location>
        <begin position="3069"/>
        <end position="3086"/>
    </location>
</feature>
<dbReference type="CDD" id="cd00833">
    <property type="entry name" value="PKS"/>
    <property type="match status" value="1"/>
</dbReference>
<dbReference type="PROSITE" id="PS52004">
    <property type="entry name" value="KS3_2"/>
    <property type="match status" value="1"/>
</dbReference>
<keyword evidence="7" id="KW-0489">Methyltransferase</keyword>
<dbReference type="Gene3D" id="3.40.47.10">
    <property type="match status" value="1"/>
</dbReference>
<dbReference type="SMART" id="SM00382">
    <property type="entry name" value="AAA"/>
    <property type="match status" value="2"/>
</dbReference>
<feature type="transmembrane region" description="Helical" evidence="18">
    <location>
        <begin position="3855"/>
        <end position="3877"/>
    </location>
</feature>
<feature type="region of interest" description="Disordered" evidence="17">
    <location>
        <begin position="1573"/>
        <end position="1618"/>
    </location>
</feature>
<gene>
    <name evidence="23" type="ORF">PENANT_c012G01291</name>
</gene>
<dbReference type="GO" id="GO:0140359">
    <property type="term" value="F:ABC-type transporter activity"/>
    <property type="evidence" value="ECO:0007669"/>
    <property type="project" value="InterPro"/>
</dbReference>
<dbReference type="CDD" id="cd03233">
    <property type="entry name" value="ABCG_PDR_domain1"/>
    <property type="match status" value="1"/>
</dbReference>
<dbReference type="FunFam" id="3.40.50.300:FF:001465">
    <property type="entry name" value="ABC multidrug transporter (Eurofung)"/>
    <property type="match status" value="1"/>
</dbReference>
<feature type="active site" description="Proton donor; for dehydratase activity" evidence="16">
    <location>
        <position position="1471"/>
    </location>
</feature>
<evidence type="ECO:0000259" key="21">
    <source>
        <dbReference type="PROSITE" id="PS52004"/>
    </source>
</evidence>
<dbReference type="Gene3D" id="1.10.1200.10">
    <property type="entry name" value="ACP-like"/>
    <property type="match status" value="2"/>
</dbReference>
<dbReference type="InterPro" id="IPR029063">
    <property type="entry name" value="SAM-dependent_MTases_sf"/>
</dbReference>
<organism evidence="23 24">
    <name type="scientific">Penicillium antarcticum</name>
    <dbReference type="NCBI Taxonomy" id="416450"/>
    <lineage>
        <taxon>Eukaryota</taxon>
        <taxon>Fungi</taxon>
        <taxon>Dikarya</taxon>
        <taxon>Ascomycota</taxon>
        <taxon>Pezizomycotina</taxon>
        <taxon>Eurotiomycetes</taxon>
        <taxon>Eurotiomycetidae</taxon>
        <taxon>Eurotiales</taxon>
        <taxon>Aspergillaceae</taxon>
        <taxon>Penicillium</taxon>
    </lineage>
</organism>
<feature type="transmembrane region" description="Helical" evidence="18">
    <location>
        <begin position="3782"/>
        <end position="3808"/>
    </location>
</feature>
<dbReference type="InterPro" id="IPR027417">
    <property type="entry name" value="P-loop_NTPase"/>
</dbReference>
<dbReference type="SMART" id="SM00825">
    <property type="entry name" value="PKS_KS"/>
    <property type="match status" value="1"/>
</dbReference>
<keyword evidence="14" id="KW-0325">Glycoprotein</keyword>
<dbReference type="InterPro" id="IPR014031">
    <property type="entry name" value="Ketoacyl_synth_C"/>
</dbReference>
<dbReference type="PANTHER" id="PTHR19241">
    <property type="entry name" value="ATP-BINDING CASSETTE TRANSPORTER"/>
    <property type="match status" value="1"/>
</dbReference>
<dbReference type="Pfam" id="PF07859">
    <property type="entry name" value="Abhydrolase_3"/>
    <property type="match status" value="1"/>
</dbReference>
<feature type="region of interest" description="Disordered" evidence="17">
    <location>
        <begin position="1820"/>
        <end position="1847"/>
    </location>
</feature>
<dbReference type="Proteomes" id="UP000191672">
    <property type="component" value="Unassembled WGS sequence"/>
</dbReference>
<evidence type="ECO:0000256" key="10">
    <source>
        <dbReference type="ARBA" id="ARBA00022741"/>
    </source>
</evidence>
<dbReference type="PROSITE" id="PS00211">
    <property type="entry name" value="ABC_TRANSPORTER_1"/>
    <property type="match status" value="1"/>
</dbReference>
<dbReference type="Gene3D" id="3.30.70.3290">
    <property type="match status" value="1"/>
</dbReference>
<dbReference type="InterPro" id="IPR020806">
    <property type="entry name" value="PKS_PP-bd"/>
</dbReference>
<evidence type="ECO:0000256" key="12">
    <source>
        <dbReference type="ARBA" id="ARBA00022989"/>
    </source>
</evidence>
<feature type="domain" description="Ketosynthase family 3 (KS3)" evidence="21">
    <location>
        <begin position="369"/>
        <end position="787"/>
    </location>
</feature>
<dbReference type="InterPro" id="IPR018201">
    <property type="entry name" value="Ketoacyl_synth_AS"/>
</dbReference>
<keyword evidence="10" id="KW-0547">Nucleotide-binding</keyword>
<dbReference type="SUPFAM" id="SSF55048">
    <property type="entry name" value="Probable ACP-binding domain of malonyl-CoA ACP transacylase"/>
    <property type="match status" value="1"/>
</dbReference>
<feature type="compositionally biased region" description="Polar residues" evidence="17">
    <location>
        <begin position="1579"/>
        <end position="1597"/>
    </location>
</feature>
<dbReference type="InterPro" id="IPR003593">
    <property type="entry name" value="AAA+_ATPase"/>
</dbReference>
<feature type="transmembrane region" description="Helical" evidence="18">
    <location>
        <begin position="3287"/>
        <end position="3307"/>
    </location>
</feature>
<dbReference type="PROSITE" id="PS50893">
    <property type="entry name" value="ABC_TRANSPORTER_2"/>
    <property type="match status" value="2"/>
</dbReference>
<dbReference type="GO" id="GO:0005524">
    <property type="term" value="F:ATP binding"/>
    <property type="evidence" value="ECO:0007669"/>
    <property type="project" value="UniProtKB-KW"/>
</dbReference>
<reference evidence="24" key="1">
    <citation type="journal article" date="2017" name="Nat. Microbiol.">
        <title>Global analysis of biosynthetic gene clusters reveals vast potential of secondary metabolite production in Penicillium species.</title>
        <authorList>
            <person name="Nielsen J.C."/>
            <person name="Grijseels S."/>
            <person name="Prigent S."/>
            <person name="Ji B."/>
            <person name="Dainat J."/>
            <person name="Nielsen K.F."/>
            <person name="Frisvad J.C."/>
            <person name="Workman M."/>
            <person name="Nielsen J."/>
        </authorList>
    </citation>
    <scope>NUCLEOTIDE SEQUENCE [LARGE SCALE GENOMIC DNA]</scope>
    <source>
        <strain evidence="24">IBT 31811</strain>
    </source>
</reference>
<dbReference type="PROSITE" id="PS50075">
    <property type="entry name" value="CARRIER"/>
    <property type="match status" value="2"/>
</dbReference>
<dbReference type="InterPro" id="IPR032088">
    <property type="entry name" value="SAT"/>
</dbReference>
<evidence type="ECO:0000256" key="18">
    <source>
        <dbReference type="SAM" id="Phobius"/>
    </source>
</evidence>
<evidence type="ECO:0000256" key="7">
    <source>
        <dbReference type="ARBA" id="ARBA00022603"/>
    </source>
</evidence>
<dbReference type="EMBL" id="MDYN01000012">
    <property type="protein sequence ID" value="OQD84664.1"/>
    <property type="molecule type" value="Genomic_DNA"/>
</dbReference>
<dbReference type="Gene3D" id="3.40.50.150">
    <property type="entry name" value="Vaccinia Virus protein VP39"/>
    <property type="match status" value="1"/>
</dbReference>
<dbReference type="SUPFAM" id="SSF53335">
    <property type="entry name" value="S-adenosyl-L-methionine-dependent methyltransferases"/>
    <property type="match status" value="1"/>
</dbReference>
<dbReference type="GO" id="GO:0004315">
    <property type="term" value="F:3-oxoacyl-[acyl-carrier-protein] synthase activity"/>
    <property type="evidence" value="ECO:0007669"/>
    <property type="project" value="InterPro"/>
</dbReference>
<dbReference type="GO" id="GO:0008168">
    <property type="term" value="F:methyltransferase activity"/>
    <property type="evidence" value="ECO:0007669"/>
    <property type="project" value="UniProtKB-KW"/>
</dbReference>
<keyword evidence="15" id="KW-0511">Multifunctional enzyme</keyword>
<evidence type="ECO:0000313" key="23">
    <source>
        <dbReference type="EMBL" id="OQD84664.1"/>
    </source>
</evidence>
<keyword evidence="4" id="KW-0596">Phosphopantetheine</keyword>
<dbReference type="Gene3D" id="3.40.50.1820">
    <property type="entry name" value="alpha/beta hydrolase"/>
    <property type="match status" value="1"/>
</dbReference>
<keyword evidence="24" id="KW-1185">Reference proteome</keyword>
<comment type="similarity">
    <text evidence="2">Belongs to the ABC transporter superfamily. ABCG family. PDR (TC 3.A.1.205) subfamily.</text>
</comment>
<feature type="domain" description="Carrier" evidence="19">
    <location>
        <begin position="1738"/>
        <end position="1814"/>
    </location>
</feature>
<dbReference type="GO" id="GO:0031177">
    <property type="term" value="F:phosphopantetheine binding"/>
    <property type="evidence" value="ECO:0007669"/>
    <property type="project" value="InterPro"/>
</dbReference>
<dbReference type="Pfam" id="PF00698">
    <property type="entry name" value="Acyl_transf_1"/>
    <property type="match status" value="1"/>
</dbReference>
<dbReference type="Pfam" id="PF00005">
    <property type="entry name" value="ABC_tran"/>
    <property type="match status" value="2"/>
</dbReference>
<dbReference type="Pfam" id="PF14765">
    <property type="entry name" value="PS-DH"/>
    <property type="match status" value="1"/>
</dbReference>
<feature type="transmembrane region" description="Helical" evidence="18">
    <location>
        <begin position="3107"/>
        <end position="3140"/>
    </location>
</feature>
<dbReference type="InterPro" id="IPR013094">
    <property type="entry name" value="AB_hydrolase_3"/>
</dbReference>
<dbReference type="GO" id="GO:0032259">
    <property type="term" value="P:methylation"/>
    <property type="evidence" value="ECO:0007669"/>
    <property type="project" value="UniProtKB-KW"/>
</dbReference>
<dbReference type="InterPro" id="IPR036736">
    <property type="entry name" value="ACP-like_sf"/>
</dbReference>
<dbReference type="Gene3D" id="3.10.129.110">
    <property type="entry name" value="Polyketide synthase dehydratase"/>
    <property type="match status" value="1"/>
</dbReference>
<feature type="transmembrane region" description="Helical" evidence="18">
    <location>
        <begin position="3711"/>
        <end position="3728"/>
    </location>
</feature>
<evidence type="ECO:0000313" key="24">
    <source>
        <dbReference type="Proteomes" id="UP000191672"/>
    </source>
</evidence>
<evidence type="ECO:0000256" key="8">
    <source>
        <dbReference type="ARBA" id="ARBA00022679"/>
    </source>
</evidence>
<keyword evidence="3" id="KW-0813">Transport</keyword>
<feature type="domain" description="ABC transporter" evidence="20">
    <location>
        <begin position="3368"/>
        <end position="3617"/>
    </location>
</feature>
<dbReference type="SUPFAM" id="SSF52540">
    <property type="entry name" value="P-loop containing nucleoside triphosphate hydrolases"/>
    <property type="match status" value="2"/>
</dbReference>
<dbReference type="PROSITE" id="PS00012">
    <property type="entry name" value="PHOSPHOPANTETHEINE"/>
    <property type="match status" value="2"/>
</dbReference>
<feature type="transmembrane region" description="Helical" evidence="18">
    <location>
        <begin position="3975"/>
        <end position="3993"/>
    </location>
</feature>
<feature type="domain" description="PKS/mFAS DH" evidence="22">
    <location>
        <begin position="1259"/>
        <end position="1564"/>
    </location>
</feature>
<feature type="compositionally biased region" description="Low complexity" evidence="17">
    <location>
        <begin position="1706"/>
        <end position="1730"/>
    </location>
</feature>
<evidence type="ECO:0000256" key="17">
    <source>
        <dbReference type="SAM" id="MobiDB-lite"/>
    </source>
</evidence>
<dbReference type="InterPro" id="IPR001227">
    <property type="entry name" value="Ac_transferase_dom_sf"/>
</dbReference>
<evidence type="ECO:0000256" key="3">
    <source>
        <dbReference type="ARBA" id="ARBA00022448"/>
    </source>
</evidence>
<dbReference type="InterPro" id="IPR010929">
    <property type="entry name" value="PDR_CDR_ABC"/>
</dbReference>
<comment type="caution">
    <text evidence="23">The sequence shown here is derived from an EMBL/GenBank/DDBJ whole genome shotgun (WGS) entry which is preliminary data.</text>
</comment>
<feature type="compositionally biased region" description="Low complexity" evidence="17">
    <location>
        <begin position="1820"/>
        <end position="1832"/>
    </location>
</feature>
<dbReference type="Pfam" id="PF01061">
    <property type="entry name" value="ABC2_membrane"/>
    <property type="match status" value="2"/>
</dbReference>
<protein>
    <recommendedName>
        <fullName evidence="25">Carrier domain-containing protein</fullName>
    </recommendedName>
</protein>
<feature type="transmembrane region" description="Helical" evidence="18">
    <location>
        <begin position="3152"/>
        <end position="3173"/>
    </location>
</feature>
<feature type="region of interest" description="Disordered" evidence="17">
    <location>
        <begin position="2597"/>
        <end position="2627"/>
    </location>
</feature>
<keyword evidence="9 18" id="KW-0812">Transmembrane</keyword>
<evidence type="ECO:0000256" key="4">
    <source>
        <dbReference type="ARBA" id="ARBA00022450"/>
    </source>
</evidence>
<dbReference type="InterPro" id="IPR006162">
    <property type="entry name" value="Ppantetheine_attach_site"/>
</dbReference>
<dbReference type="InterPro" id="IPR014030">
    <property type="entry name" value="Ketoacyl_synth_N"/>
</dbReference>
<dbReference type="SUPFAM" id="SSF53901">
    <property type="entry name" value="Thiolase-like"/>
    <property type="match status" value="1"/>
</dbReference>
<dbReference type="Pfam" id="PF00109">
    <property type="entry name" value="ketoacyl-synt"/>
    <property type="match status" value="1"/>
</dbReference>
<dbReference type="InterPro" id="IPR034001">
    <property type="entry name" value="ABCG_PDR_1"/>
</dbReference>
<evidence type="ECO:0000256" key="15">
    <source>
        <dbReference type="ARBA" id="ARBA00023268"/>
    </source>
</evidence>
<dbReference type="InterPro" id="IPR042104">
    <property type="entry name" value="PKS_dehydratase_sf"/>
</dbReference>
<dbReference type="Pfam" id="PF00550">
    <property type="entry name" value="PP-binding"/>
    <property type="match status" value="2"/>
</dbReference>
<feature type="domain" description="Carrier" evidence="19">
    <location>
        <begin position="1618"/>
        <end position="1695"/>
    </location>
</feature>
<feature type="domain" description="ABC transporter" evidence="20">
    <location>
        <begin position="2683"/>
        <end position="2931"/>
    </location>
</feature>
<dbReference type="InterPro" id="IPR049551">
    <property type="entry name" value="PKS_DH_C"/>
</dbReference>
<keyword evidence="8" id="KW-0808">Transferase</keyword>
<dbReference type="InterPro" id="IPR041068">
    <property type="entry name" value="HTH_51"/>
</dbReference>
<dbReference type="InterPro" id="IPR017871">
    <property type="entry name" value="ABC_transporter-like_CS"/>
</dbReference>
<feature type="transmembrane region" description="Helical" evidence="18">
    <location>
        <begin position="3740"/>
        <end position="3761"/>
    </location>
</feature>
<dbReference type="GO" id="GO:0005886">
    <property type="term" value="C:plasma membrane"/>
    <property type="evidence" value="ECO:0007669"/>
    <property type="project" value="UniProtKB-SubCell"/>
</dbReference>
<dbReference type="SUPFAM" id="SSF53474">
    <property type="entry name" value="alpha/beta-Hydrolases"/>
    <property type="match status" value="1"/>
</dbReference>
<dbReference type="GO" id="GO:0006633">
    <property type="term" value="P:fatty acid biosynthetic process"/>
    <property type="evidence" value="ECO:0007669"/>
    <property type="project" value="InterPro"/>
</dbReference>
<evidence type="ECO:0000259" key="20">
    <source>
        <dbReference type="PROSITE" id="PS50893"/>
    </source>
</evidence>
<feature type="active site" description="Proton acceptor; for dehydratase activity" evidence="16">
    <location>
        <position position="1291"/>
    </location>
</feature>
<dbReference type="Gene3D" id="3.40.366.10">
    <property type="entry name" value="Malonyl-Coenzyme A Acyl Carrier Protein, domain 2"/>
    <property type="match status" value="2"/>
</dbReference>
<proteinExistence type="inferred from homology"/>
<dbReference type="STRING" id="416450.A0A1V6Q5Z3"/>
<dbReference type="InterPro" id="IPR029058">
    <property type="entry name" value="AB_hydrolase_fold"/>
</dbReference>
<dbReference type="InterPro" id="IPR013217">
    <property type="entry name" value="Methyltransf_12"/>
</dbReference>
<evidence type="ECO:0000259" key="22">
    <source>
        <dbReference type="PROSITE" id="PS52019"/>
    </source>
</evidence>
<dbReference type="Pfam" id="PF18558">
    <property type="entry name" value="HTH_51"/>
    <property type="match status" value="1"/>
</dbReference>
<dbReference type="InterPro" id="IPR016039">
    <property type="entry name" value="Thiolase-like"/>
</dbReference>
<keyword evidence="5" id="KW-1003">Cell membrane</keyword>
<evidence type="ECO:0000259" key="19">
    <source>
        <dbReference type="PROSITE" id="PS50075"/>
    </source>
</evidence>
<keyword evidence="11" id="KW-0067">ATP-binding</keyword>